<evidence type="ECO:0000256" key="2">
    <source>
        <dbReference type="SAM" id="Coils"/>
    </source>
</evidence>
<comment type="similarity">
    <text evidence="1">Belongs to the SDO1/SBDS family.</text>
</comment>
<feature type="domain" description="Ribosome maturation protein SDO1/SBDS central" evidence="4">
    <location>
        <begin position="101"/>
        <end position="161"/>
    </location>
</feature>
<proteinExistence type="inferred from homology"/>
<evidence type="ECO:0000259" key="4">
    <source>
        <dbReference type="Pfam" id="PF09377"/>
    </source>
</evidence>
<accession>A0A7G9Z2V6</accession>
<dbReference type="InterPro" id="IPR018978">
    <property type="entry name" value="SDO1/SBDS_central"/>
</dbReference>
<dbReference type="SUPFAM" id="SSF109728">
    <property type="entry name" value="Hypothetical protein AF0491, middle domain"/>
    <property type="match status" value="1"/>
</dbReference>
<feature type="domain" description="Ribosome maturation protein SDO1/SBDS N-terminal" evidence="3">
    <location>
        <begin position="7"/>
        <end position="93"/>
    </location>
</feature>
<feature type="domain" description="Ribosome maturation protein SDO1/SBDS C-terminal" evidence="5">
    <location>
        <begin position="165"/>
        <end position="230"/>
    </location>
</feature>
<dbReference type="InterPro" id="IPR039100">
    <property type="entry name" value="Sdo1/SBDS-like"/>
</dbReference>
<dbReference type="InterPro" id="IPR046928">
    <property type="entry name" value="SDO1/SBDS_C"/>
</dbReference>
<reference evidence="6" key="1">
    <citation type="submission" date="2020-06" db="EMBL/GenBank/DDBJ databases">
        <title>Unique genomic features of the anaerobic methanotrophic archaea.</title>
        <authorList>
            <person name="Chadwick G.L."/>
            <person name="Skennerton C.T."/>
            <person name="Laso-Perez R."/>
            <person name="Leu A.O."/>
            <person name="Speth D.R."/>
            <person name="Yu H."/>
            <person name="Morgan-Lang C."/>
            <person name="Hatzenpichler R."/>
            <person name="Goudeau D."/>
            <person name="Malmstrom R."/>
            <person name="Brazelton W.J."/>
            <person name="Woyke T."/>
            <person name="Hallam S.J."/>
            <person name="Tyson G.W."/>
            <person name="Wegener G."/>
            <person name="Boetius A."/>
            <person name="Orphan V."/>
        </authorList>
    </citation>
    <scope>NUCLEOTIDE SEQUENCE</scope>
</reference>
<dbReference type="Pfam" id="PF09377">
    <property type="entry name" value="SBDS_domain_II"/>
    <property type="match status" value="1"/>
</dbReference>
<dbReference type="Pfam" id="PF20268">
    <property type="entry name" value="SBDS_C"/>
    <property type="match status" value="1"/>
</dbReference>
<dbReference type="SUPFAM" id="SSF54980">
    <property type="entry name" value="EF-G C-terminal domain-like"/>
    <property type="match status" value="1"/>
</dbReference>
<gene>
    <name evidence="6" type="ORF">KENJCFKB_00051</name>
</gene>
<evidence type="ECO:0000259" key="5">
    <source>
        <dbReference type="Pfam" id="PF20268"/>
    </source>
</evidence>
<keyword evidence="2" id="KW-0175">Coiled coil</keyword>
<feature type="coiled-coil region" evidence="2">
    <location>
        <begin position="73"/>
        <end position="100"/>
    </location>
</feature>
<dbReference type="Pfam" id="PF01172">
    <property type="entry name" value="SBDS_N"/>
    <property type="match status" value="1"/>
</dbReference>
<evidence type="ECO:0000313" key="6">
    <source>
        <dbReference type="EMBL" id="QNO54590.1"/>
    </source>
</evidence>
<sequence>MVNLDKAVVARYKHGKKNFETLVDPELAYRIRSEGKGEVEPALAADEIFTNASKGEKATDGDLMTAFSTTDVVEIAERIIKEGEVQLTAAQRRKKVEEKRKMVIDQIARISINPQTKTPHTPTRIEIAMTEAKVHIDPFKSVDELVNETVKAIRPIIPIKIEESKIAIKIPAAYTGRVYELKGSYSVIKEEWQGDGSFVAVVKIPAGMRDELFSFLNHITKGDVQTKIVK</sequence>
<dbReference type="InterPro" id="IPR035647">
    <property type="entry name" value="EFG_III/V"/>
</dbReference>
<evidence type="ECO:0000259" key="3">
    <source>
        <dbReference type="Pfam" id="PF01172"/>
    </source>
</evidence>
<dbReference type="GO" id="GO:0042256">
    <property type="term" value="P:cytosolic ribosome assembly"/>
    <property type="evidence" value="ECO:0007669"/>
    <property type="project" value="InterPro"/>
</dbReference>
<organism evidence="6">
    <name type="scientific">Candidatus Methanophaga sp. ANME-1 ERB7</name>
    <dbReference type="NCBI Taxonomy" id="2759913"/>
    <lineage>
        <taxon>Archaea</taxon>
        <taxon>Methanobacteriati</taxon>
        <taxon>Methanobacteriota</taxon>
        <taxon>Stenosarchaea group</taxon>
        <taxon>Methanomicrobia</taxon>
        <taxon>Candidatus Methanophagales</taxon>
        <taxon>Candidatus Methanophagaceae</taxon>
        <taxon>Candidatus Methanophaga</taxon>
    </lineage>
</organism>
<dbReference type="Gene3D" id="3.30.1250.10">
    <property type="entry name" value="Ribosome maturation protein SBDS, N-terminal domain"/>
    <property type="match status" value="1"/>
</dbReference>
<dbReference type="NCBIfam" id="TIGR00291">
    <property type="entry name" value="RNA_SBDS"/>
    <property type="match status" value="1"/>
</dbReference>
<dbReference type="PANTHER" id="PTHR10927">
    <property type="entry name" value="RIBOSOME MATURATION PROTEIN SBDS"/>
    <property type="match status" value="1"/>
</dbReference>
<name>A0A7G9Z2V6_9EURY</name>
<dbReference type="Gene3D" id="3.30.70.240">
    <property type="match status" value="1"/>
</dbReference>
<dbReference type="SUPFAM" id="SSF89895">
    <property type="entry name" value="FYSH domain"/>
    <property type="match status" value="1"/>
</dbReference>
<dbReference type="PANTHER" id="PTHR10927:SF4">
    <property type="entry name" value="RIBOSOME MATURATION PROTEIN SDO1 HOMOLOG"/>
    <property type="match status" value="1"/>
</dbReference>
<protein>
    <submittedName>
        <fullName evidence="6">Ribosome maturation protein SDO1</fullName>
    </submittedName>
</protein>
<dbReference type="InterPro" id="IPR019783">
    <property type="entry name" value="SDO1/SBDS_N"/>
</dbReference>
<dbReference type="InterPro" id="IPR036786">
    <property type="entry name" value="Ribosome_mat_SBDS_N_sf"/>
</dbReference>
<dbReference type="AlphaFoldDB" id="A0A7G9Z2V6"/>
<dbReference type="Gene3D" id="1.10.10.900">
    <property type="entry name" value="SBDS protein C-terminal domain, subdomain 1"/>
    <property type="match status" value="1"/>
</dbReference>
<dbReference type="InterPro" id="IPR037188">
    <property type="entry name" value="Sdo1/SBDS_central_sf"/>
</dbReference>
<evidence type="ECO:0000256" key="1">
    <source>
        <dbReference type="ARBA" id="ARBA00007433"/>
    </source>
</evidence>
<dbReference type="InterPro" id="IPR002140">
    <property type="entry name" value="Sdo1/SBDS"/>
</dbReference>
<dbReference type="EMBL" id="MT631586">
    <property type="protein sequence ID" value="QNO54590.1"/>
    <property type="molecule type" value="Genomic_DNA"/>
</dbReference>